<dbReference type="GO" id="GO:0006629">
    <property type="term" value="P:lipid metabolic process"/>
    <property type="evidence" value="ECO:0007669"/>
    <property type="project" value="UniProtKB-KW"/>
</dbReference>
<dbReference type="PANTHER" id="PTHR23063:SF60">
    <property type="entry name" value="LYSOPHOSPHATIDIC ACID:OLEOYL-COA ACYLTRANSFERASE 1"/>
    <property type="match status" value="1"/>
</dbReference>
<evidence type="ECO:0000256" key="7">
    <source>
        <dbReference type="ARBA" id="ARBA00023136"/>
    </source>
</evidence>
<sequence length="265" mass="30057">MCASNASPISLYRSHSPIYRPASKTKGNASTQSTPIQTAPKDLILCNHTNFFEILYLAKRFSPHFVIPIYDAKKESQSEPLVKGYNLIQAIYQSLRIPLNCQRKASKSHTLTQILQKTSKPIVLFPEGARSNGQSVLTFLPVLKEPTRVHLMSFRYDYHYLSPSFSAGSAWKYLIKVSFAVYHQLHVTYLNADHLSHIKHQADAGLQQYRKLVASMLRTKGVDLNVEDFCSFNAYWNHISRGGKSSAATFTSRKAPHEHARWNES</sequence>
<dbReference type="SUPFAM" id="SSF69593">
    <property type="entry name" value="Glycerol-3-phosphate (1)-acyltransferase"/>
    <property type="match status" value="1"/>
</dbReference>
<evidence type="ECO:0000256" key="2">
    <source>
        <dbReference type="ARBA" id="ARBA00008655"/>
    </source>
</evidence>
<accession>F0WFV3</accession>
<keyword evidence="6" id="KW-0443">Lipid metabolism</keyword>
<organism evidence="10">
    <name type="scientific">Albugo laibachii Nc14</name>
    <dbReference type="NCBI Taxonomy" id="890382"/>
    <lineage>
        <taxon>Eukaryota</taxon>
        <taxon>Sar</taxon>
        <taxon>Stramenopiles</taxon>
        <taxon>Oomycota</taxon>
        <taxon>Peronosporomycetes</taxon>
        <taxon>Albuginales</taxon>
        <taxon>Albuginaceae</taxon>
        <taxon>Albugo</taxon>
    </lineage>
</organism>
<evidence type="ECO:0000256" key="3">
    <source>
        <dbReference type="ARBA" id="ARBA00022679"/>
    </source>
</evidence>
<dbReference type="AlphaFoldDB" id="F0WFV3"/>
<reference evidence="10" key="2">
    <citation type="submission" date="2011-02" db="EMBL/GenBank/DDBJ databases">
        <authorList>
            <person name="MacLean D."/>
        </authorList>
    </citation>
    <scope>NUCLEOTIDE SEQUENCE</scope>
</reference>
<keyword evidence="4" id="KW-0812">Transmembrane</keyword>
<dbReference type="EMBL" id="FR824131">
    <property type="protein sequence ID" value="CCA20087.1"/>
    <property type="molecule type" value="Genomic_DNA"/>
</dbReference>
<feature type="domain" description="Phospholipid/glycerol acyltransferase" evidence="9">
    <location>
        <begin position="34"/>
        <end position="139"/>
    </location>
</feature>
<evidence type="ECO:0000256" key="1">
    <source>
        <dbReference type="ARBA" id="ARBA00004370"/>
    </source>
</evidence>
<evidence type="ECO:0000256" key="6">
    <source>
        <dbReference type="ARBA" id="ARBA00023098"/>
    </source>
</evidence>
<name>F0WFV3_9STRA</name>
<gene>
    <name evidence="10" type="primary">AlNc14C86G5488</name>
    <name evidence="10" type="ORF">ALNC14_062300</name>
</gene>
<protein>
    <submittedName>
        <fullName evidence="10">Uncharacterized protein AlNc14C86G5488</fullName>
    </submittedName>
</protein>
<evidence type="ECO:0000259" key="9">
    <source>
        <dbReference type="Pfam" id="PF01553"/>
    </source>
</evidence>
<keyword evidence="5" id="KW-1133">Transmembrane helix</keyword>
<dbReference type="HOGENOM" id="CLU_062954_0_0_1"/>
<dbReference type="InterPro" id="IPR002123">
    <property type="entry name" value="Plipid/glycerol_acylTrfase"/>
</dbReference>
<evidence type="ECO:0000256" key="8">
    <source>
        <dbReference type="ARBA" id="ARBA00023315"/>
    </source>
</evidence>
<dbReference type="GO" id="GO:0016746">
    <property type="term" value="F:acyltransferase activity"/>
    <property type="evidence" value="ECO:0007669"/>
    <property type="project" value="UniProtKB-KW"/>
</dbReference>
<comment type="similarity">
    <text evidence="2">Belongs to the 1-acyl-sn-glycerol-3-phosphate acyltransferase family.</text>
</comment>
<dbReference type="PANTHER" id="PTHR23063">
    <property type="entry name" value="PHOSPHOLIPID ACYLTRANSFERASE"/>
    <property type="match status" value="1"/>
</dbReference>
<keyword evidence="3" id="KW-0808">Transferase</keyword>
<reference evidence="10" key="1">
    <citation type="journal article" date="2011" name="PLoS Biol.">
        <title>Gene gain and loss during evolution of obligate parasitism in the white rust pathogen of Arabidopsis thaliana.</title>
        <authorList>
            <person name="Kemen E."/>
            <person name="Gardiner A."/>
            <person name="Schultz-Larsen T."/>
            <person name="Kemen A.C."/>
            <person name="Balmuth A.L."/>
            <person name="Robert-Seilaniantz A."/>
            <person name="Bailey K."/>
            <person name="Holub E."/>
            <person name="Studholme D.J."/>
            <person name="Maclean D."/>
            <person name="Jones J.D."/>
        </authorList>
    </citation>
    <scope>NUCLEOTIDE SEQUENCE</scope>
</reference>
<dbReference type="GO" id="GO:0016020">
    <property type="term" value="C:membrane"/>
    <property type="evidence" value="ECO:0007669"/>
    <property type="project" value="UniProtKB-SubCell"/>
</dbReference>
<dbReference type="Pfam" id="PF01553">
    <property type="entry name" value="Acyltransferase"/>
    <property type="match status" value="1"/>
</dbReference>
<evidence type="ECO:0000256" key="5">
    <source>
        <dbReference type="ARBA" id="ARBA00022989"/>
    </source>
</evidence>
<evidence type="ECO:0000313" key="10">
    <source>
        <dbReference type="EMBL" id="CCA20087.1"/>
    </source>
</evidence>
<comment type="subcellular location">
    <subcellularLocation>
        <location evidence="1">Membrane</location>
    </subcellularLocation>
</comment>
<keyword evidence="7" id="KW-0472">Membrane</keyword>
<evidence type="ECO:0000256" key="4">
    <source>
        <dbReference type="ARBA" id="ARBA00022692"/>
    </source>
</evidence>
<keyword evidence="8" id="KW-0012">Acyltransferase</keyword>
<proteinExistence type="inferred from homology"/>